<dbReference type="SUPFAM" id="SSF102735">
    <property type="entry name" value="Trigger factor ribosome-binding domain"/>
    <property type="match status" value="1"/>
</dbReference>
<feature type="region of interest" description="Disordered" evidence="3">
    <location>
        <begin position="164"/>
        <end position="192"/>
    </location>
</feature>
<dbReference type="GO" id="GO:0003755">
    <property type="term" value="F:peptidyl-prolyl cis-trans isomerase activity"/>
    <property type="evidence" value="ECO:0007669"/>
    <property type="project" value="UniProtKB-KW"/>
</dbReference>
<name>A0A1G2NV52_9BACT</name>
<dbReference type="SUPFAM" id="SSF109998">
    <property type="entry name" value="Triger factor/SurA peptide-binding domain-like"/>
    <property type="match status" value="1"/>
</dbReference>
<evidence type="ECO:0000256" key="3">
    <source>
        <dbReference type="SAM" id="MobiDB-lite"/>
    </source>
</evidence>
<keyword evidence="1" id="KW-0697">Rotamase</keyword>
<dbReference type="GO" id="GO:0015031">
    <property type="term" value="P:protein transport"/>
    <property type="evidence" value="ECO:0007669"/>
    <property type="project" value="InterPro"/>
</dbReference>
<evidence type="ECO:0000256" key="1">
    <source>
        <dbReference type="ARBA" id="ARBA00023110"/>
    </source>
</evidence>
<dbReference type="Pfam" id="PF05697">
    <property type="entry name" value="Trigger_N"/>
    <property type="match status" value="1"/>
</dbReference>
<proteinExistence type="predicted"/>
<gene>
    <name evidence="6" type="ORF">A3H68_03610</name>
</gene>
<dbReference type="InterPro" id="IPR037041">
    <property type="entry name" value="Trigger_fac_C_sf"/>
</dbReference>
<evidence type="ECO:0000256" key="2">
    <source>
        <dbReference type="ARBA" id="ARBA00023235"/>
    </source>
</evidence>
<evidence type="ECO:0000259" key="5">
    <source>
        <dbReference type="Pfam" id="PF05698"/>
    </source>
</evidence>
<dbReference type="Gene3D" id="3.30.70.1050">
    <property type="entry name" value="Trigger factor ribosome-binding domain"/>
    <property type="match status" value="1"/>
</dbReference>
<dbReference type="InterPro" id="IPR008880">
    <property type="entry name" value="Trigger_fac_C"/>
</dbReference>
<feature type="compositionally biased region" description="Polar residues" evidence="3">
    <location>
        <begin position="168"/>
        <end position="180"/>
    </location>
</feature>
<dbReference type="AlphaFoldDB" id="A0A1G2NV52"/>
<evidence type="ECO:0000313" key="7">
    <source>
        <dbReference type="Proteomes" id="UP000176429"/>
    </source>
</evidence>
<accession>A0A1G2NV52</accession>
<dbReference type="InterPro" id="IPR027304">
    <property type="entry name" value="Trigger_fact/SurA_dom_sf"/>
</dbReference>
<dbReference type="GO" id="GO:0006457">
    <property type="term" value="P:protein folding"/>
    <property type="evidence" value="ECO:0007669"/>
    <property type="project" value="InterPro"/>
</dbReference>
<reference evidence="6 7" key="1">
    <citation type="journal article" date="2016" name="Nat. Commun.">
        <title>Thousands of microbial genomes shed light on interconnected biogeochemical processes in an aquifer system.</title>
        <authorList>
            <person name="Anantharaman K."/>
            <person name="Brown C.T."/>
            <person name="Hug L.A."/>
            <person name="Sharon I."/>
            <person name="Castelle C.J."/>
            <person name="Probst A.J."/>
            <person name="Thomas B.C."/>
            <person name="Singh A."/>
            <person name="Wilkins M.J."/>
            <person name="Karaoz U."/>
            <person name="Brodie E.L."/>
            <person name="Williams K.H."/>
            <person name="Hubbard S.S."/>
            <person name="Banfield J.F."/>
        </authorList>
    </citation>
    <scope>NUCLEOTIDE SEQUENCE [LARGE SCALE GENOMIC DNA]</scope>
</reference>
<protein>
    <submittedName>
        <fullName evidence="6">Uncharacterized protein</fullName>
    </submittedName>
</protein>
<dbReference type="Gene3D" id="1.10.3120.10">
    <property type="entry name" value="Trigger factor, C-terminal domain"/>
    <property type="match status" value="1"/>
</dbReference>
<evidence type="ECO:0000313" key="6">
    <source>
        <dbReference type="EMBL" id="OHA39948.1"/>
    </source>
</evidence>
<dbReference type="InterPro" id="IPR008881">
    <property type="entry name" value="Trigger_fac_ribosome-bd_bac"/>
</dbReference>
<feature type="domain" description="Trigger factor C-terminal" evidence="5">
    <location>
        <begin position="205"/>
        <end position="344"/>
    </location>
</feature>
<organism evidence="6 7">
    <name type="scientific">Candidatus Taylorbacteria bacterium RIFCSPLOWO2_02_FULL_46_40</name>
    <dbReference type="NCBI Taxonomy" id="1802329"/>
    <lineage>
        <taxon>Bacteria</taxon>
        <taxon>Candidatus Tayloriibacteriota</taxon>
    </lineage>
</organism>
<keyword evidence="2" id="KW-0413">Isomerase</keyword>
<sequence>MDKKEYKTESINLKTSKLPGSIVEIEGELPAAAVEKRRAAAIKMLGKNLNVPGFRAGHLPENIIIKTVGEMAVYEEAAEAALRDEVVAVLTNSEVNPITIPEISILKIAPGAPVAFKIKTNVMPVIVLPDYKKIALEKSKEPAEKIEVSDEEVNKVLDKVRNMRKAKTQNAENASDANTETARDETPAPELDDNFVKQLGDFKDVADFKNKIKSNLELDKTHKAKQKKRAAIAAELLKGEPFDAPEVLVGNELIRLTGRIKGDVQSMGMKFEDYLKEVEKTEEDIRKDLRPDAIQNAKLQLILNKIAAEEKISPDEHLVEHEARHLVEHYPGADLERAKDYVANLMRNEEVFKMLEGNPTSITSI</sequence>
<evidence type="ECO:0000259" key="4">
    <source>
        <dbReference type="Pfam" id="PF05697"/>
    </source>
</evidence>
<dbReference type="InterPro" id="IPR036611">
    <property type="entry name" value="Trigger_fac_ribosome-bd_sf"/>
</dbReference>
<dbReference type="EMBL" id="MHSH01000058">
    <property type="protein sequence ID" value="OHA39948.1"/>
    <property type="molecule type" value="Genomic_DNA"/>
</dbReference>
<comment type="caution">
    <text evidence="6">The sequence shown here is derived from an EMBL/GenBank/DDBJ whole genome shotgun (WGS) entry which is preliminary data.</text>
</comment>
<feature type="domain" description="Trigger factor ribosome-binding bacterial" evidence="4">
    <location>
        <begin position="13"/>
        <end position="159"/>
    </location>
</feature>
<dbReference type="Pfam" id="PF05698">
    <property type="entry name" value="Trigger_C"/>
    <property type="match status" value="1"/>
</dbReference>
<dbReference type="Proteomes" id="UP000176429">
    <property type="component" value="Unassembled WGS sequence"/>
</dbReference>